<evidence type="ECO:0000313" key="3">
    <source>
        <dbReference type="Proteomes" id="UP000612585"/>
    </source>
</evidence>
<dbReference type="AlphaFoldDB" id="A0A8J4DYK6"/>
<feature type="transmembrane region" description="Helical" evidence="1">
    <location>
        <begin position="55"/>
        <end position="79"/>
    </location>
</feature>
<proteinExistence type="predicted"/>
<name>A0A8J4DYK6_9ACTN</name>
<organism evidence="2 3">
    <name type="scientific">Virgisporangium aurantiacum</name>
    <dbReference type="NCBI Taxonomy" id="175570"/>
    <lineage>
        <taxon>Bacteria</taxon>
        <taxon>Bacillati</taxon>
        <taxon>Actinomycetota</taxon>
        <taxon>Actinomycetes</taxon>
        <taxon>Micromonosporales</taxon>
        <taxon>Micromonosporaceae</taxon>
        <taxon>Virgisporangium</taxon>
    </lineage>
</organism>
<dbReference type="Proteomes" id="UP000612585">
    <property type="component" value="Unassembled WGS sequence"/>
</dbReference>
<evidence type="ECO:0000313" key="2">
    <source>
        <dbReference type="EMBL" id="GIJ53142.1"/>
    </source>
</evidence>
<dbReference type="Pfam" id="PF19744">
    <property type="entry name" value="DUF6232"/>
    <property type="match status" value="1"/>
</dbReference>
<protein>
    <submittedName>
        <fullName evidence="2">Uncharacterized protein</fullName>
    </submittedName>
</protein>
<keyword evidence="3" id="KW-1185">Reference proteome</keyword>
<feature type="transmembrane region" description="Helical" evidence="1">
    <location>
        <begin position="91"/>
        <end position="111"/>
    </location>
</feature>
<reference evidence="2" key="1">
    <citation type="submission" date="2021-01" db="EMBL/GenBank/DDBJ databases">
        <title>Whole genome shotgun sequence of Virgisporangium aurantiacum NBRC 16421.</title>
        <authorList>
            <person name="Komaki H."/>
            <person name="Tamura T."/>
        </authorList>
    </citation>
    <scope>NUCLEOTIDE SEQUENCE</scope>
    <source>
        <strain evidence="2">NBRC 16421</strain>
    </source>
</reference>
<keyword evidence="1" id="KW-1133">Transmembrane helix</keyword>
<dbReference type="InterPro" id="IPR045629">
    <property type="entry name" value="DUF6232"/>
</dbReference>
<dbReference type="EMBL" id="BOPG01000005">
    <property type="protein sequence ID" value="GIJ53142.1"/>
    <property type="molecule type" value="Genomic_DNA"/>
</dbReference>
<sequence>MPVWFSLGSGEMTTFYRDNAVYVGSDGLQVEDQAYRLSDLELVWHRRGPRGAPGVALIAGRFLLIFAVLGGIAAAGAAMRGIDFESYDSGTILAGAVAGVVLAGTIGLFLVEGVITLIERSYEKGGVEHQIWARHSNTDILLFATRDKLRFGKIYRALQRAIEHSEAA</sequence>
<keyword evidence="1" id="KW-0812">Transmembrane</keyword>
<evidence type="ECO:0000256" key="1">
    <source>
        <dbReference type="SAM" id="Phobius"/>
    </source>
</evidence>
<gene>
    <name evidence="2" type="ORF">Vau01_006580</name>
</gene>
<keyword evidence="1" id="KW-0472">Membrane</keyword>
<accession>A0A8J4DYK6</accession>
<comment type="caution">
    <text evidence="2">The sequence shown here is derived from an EMBL/GenBank/DDBJ whole genome shotgun (WGS) entry which is preliminary data.</text>
</comment>